<dbReference type="RefSeq" id="WP_067633620.1">
    <property type="nucleotide sequence ID" value="NZ_CP013213.1"/>
</dbReference>
<geneLocation type="plasmid" evidence="2">
    <name>unnamed</name>
</geneLocation>
<dbReference type="STRING" id="1514105.AOC36_09310"/>
<dbReference type="Proteomes" id="UP000063781">
    <property type="component" value="Plasmid unnamed"/>
</dbReference>
<evidence type="ECO:0000313" key="3">
    <source>
        <dbReference type="Proteomes" id="UP000063781"/>
    </source>
</evidence>
<evidence type="ECO:0000313" key="1">
    <source>
        <dbReference type="EMBL" id="AMC94180.1"/>
    </source>
</evidence>
<accession>A0A0X8H158</accession>
<dbReference type="KEGG" id="erl:AOC36_09310"/>
<evidence type="ECO:0000313" key="2">
    <source>
        <dbReference type="EMBL" id="AMC94693.1"/>
    </source>
</evidence>
<sequence>MNEYKIKLAFRGYELKKIKKCSEARITRLFLEGNYASPQAPHGYRKENKKLIVIEDPAEAVRRMVTLMMNTFSKVN</sequence>
<gene>
    <name evidence="1" type="ORF">AOC36_09310</name>
    <name evidence="2" type="ORF">AOC36_11695</name>
</gene>
<dbReference type="AlphaFoldDB" id="A0A0X8H158"/>
<dbReference type="Proteomes" id="UP000063781">
    <property type="component" value="Chromosome"/>
</dbReference>
<organism evidence="1 3">
    <name type="scientific">Erysipelothrix larvae</name>
    <dbReference type="NCBI Taxonomy" id="1514105"/>
    <lineage>
        <taxon>Bacteria</taxon>
        <taxon>Bacillati</taxon>
        <taxon>Bacillota</taxon>
        <taxon>Erysipelotrichia</taxon>
        <taxon>Erysipelotrichales</taxon>
        <taxon>Erysipelotrichaceae</taxon>
        <taxon>Erysipelothrix</taxon>
    </lineage>
</organism>
<dbReference type="Gene3D" id="3.90.1750.20">
    <property type="entry name" value="Putative Large Serine Recombinase, Chain B, Domain 2"/>
    <property type="match status" value="1"/>
</dbReference>
<name>A0A0X8H158_9FIRM</name>
<keyword evidence="2" id="KW-0614">Plasmid</keyword>
<proteinExistence type="predicted"/>
<dbReference type="InterPro" id="IPR038109">
    <property type="entry name" value="DNA_bind_recomb_sf"/>
</dbReference>
<keyword evidence="3" id="KW-1185">Reference proteome</keyword>
<dbReference type="KEGG" id="erl:AOC36_11695"/>
<reference evidence="1 3" key="1">
    <citation type="submission" date="2015-10" db="EMBL/GenBank/DDBJ databases">
        <title>Erysipelothrix larvae sp. LV19 isolated from the larval gut of the rhinoceros beetle, Trypoxylus dichotomus.</title>
        <authorList>
            <person name="Lim S."/>
            <person name="Kim B.-C."/>
        </authorList>
    </citation>
    <scope>NUCLEOTIDE SEQUENCE [LARGE SCALE GENOMIC DNA]</scope>
    <source>
        <strain evidence="1 3">LV19</strain>
        <plasmid evidence="3">Plasmid</plasmid>
        <plasmid evidence="2">unnamed</plasmid>
    </source>
</reference>
<dbReference type="OrthoDB" id="65783at2"/>
<dbReference type="EMBL" id="CP013213">
    <property type="protein sequence ID" value="AMC94180.1"/>
    <property type="molecule type" value="Genomic_DNA"/>
</dbReference>
<dbReference type="EMBL" id="CP013214">
    <property type="protein sequence ID" value="AMC94693.1"/>
    <property type="molecule type" value="Genomic_DNA"/>
</dbReference>
<protein>
    <submittedName>
        <fullName evidence="1">Uncharacterized protein</fullName>
    </submittedName>
</protein>